<evidence type="ECO:0000259" key="1">
    <source>
        <dbReference type="Pfam" id="PF14261"/>
    </source>
</evidence>
<evidence type="ECO:0000313" key="2">
    <source>
        <dbReference type="EMBL" id="PHX53733.1"/>
    </source>
</evidence>
<comment type="caution">
    <text evidence="2">The sequence shown here is derived from an EMBL/GenBank/DDBJ whole genome shotgun (WGS) entry which is preliminary data.</text>
</comment>
<dbReference type="PANTHER" id="PTHR35586">
    <property type="entry name" value="SLL1691 PROTEIN"/>
    <property type="match status" value="1"/>
</dbReference>
<protein>
    <submittedName>
        <fullName evidence="2">DUF4351 domain-containing protein</fullName>
    </submittedName>
</protein>
<feature type="domain" description="DUF4351" evidence="1">
    <location>
        <begin position="11"/>
        <end position="68"/>
    </location>
</feature>
<sequence length="74" mass="8498">MLPWLTQRLLRGEQRGQISLIKRLLQRQLGELNQEIEDNLFRLSSEQLSALGEALFDLSSLADLSSWLETNCPN</sequence>
<dbReference type="EMBL" id="NXIB02000159">
    <property type="protein sequence ID" value="PHX53733.1"/>
    <property type="molecule type" value="Genomic_DNA"/>
</dbReference>
<reference evidence="2" key="1">
    <citation type="submission" date="2017-10" db="EMBL/GenBank/DDBJ databases">
        <title>Draft genome sequence of the planktic cyanobacteria Tychonema bourrellyi isolated from alpine lentic freshwater.</title>
        <authorList>
            <person name="Tett A."/>
            <person name="Armanini F."/>
            <person name="Asnicar F."/>
            <person name="Boscaini A."/>
            <person name="Pasolli E."/>
            <person name="Zolfo M."/>
            <person name="Donati C."/>
            <person name="Salmaso N."/>
            <person name="Segata N."/>
        </authorList>
    </citation>
    <scope>NUCLEOTIDE SEQUENCE</scope>
    <source>
        <strain evidence="2">FEM_GT703</strain>
    </source>
</reference>
<dbReference type="AlphaFoldDB" id="A0A2G4EW27"/>
<accession>A0A2G4EW27</accession>
<gene>
    <name evidence="2" type="ORF">CP500_019930</name>
</gene>
<organism evidence="2 3">
    <name type="scientific">Tychonema bourrellyi FEM_GT703</name>
    <dbReference type="NCBI Taxonomy" id="2040638"/>
    <lineage>
        <taxon>Bacteria</taxon>
        <taxon>Bacillati</taxon>
        <taxon>Cyanobacteriota</taxon>
        <taxon>Cyanophyceae</taxon>
        <taxon>Oscillatoriophycideae</taxon>
        <taxon>Oscillatoriales</taxon>
        <taxon>Microcoleaceae</taxon>
        <taxon>Tychonema</taxon>
    </lineage>
</organism>
<dbReference type="InterPro" id="IPR025587">
    <property type="entry name" value="DUF4351"/>
</dbReference>
<proteinExistence type="predicted"/>
<dbReference type="PANTHER" id="PTHR35586:SF2">
    <property type="entry name" value="SLL1542 PROTEIN"/>
    <property type="match status" value="1"/>
</dbReference>
<evidence type="ECO:0000313" key="3">
    <source>
        <dbReference type="Proteomes" id="UP000226442"/>
    </source>
</evidence>
<dbReference type="Proteomes" id="UP000226442">
    <property type="component" value="Unassembled WGS sequence"/>
</dbReference>
<dbReference type="OrthoDB" id="419816at2"/>
<dbReference type="Pfam" id="PF14261">
    <property type="entry name" value="DUF4351"/>
    <property type="match status" value="1"/>
</dbReference>
<name>A0A2G4EW27_9CYAN</name>
<keyword evidence="3" id="KW-1185">Reference proteome</keyword>